<dbReference type="PANTHER" id="PTHR10900:SF77">
    <property type="entry name" value="FI19380P1"/>
    <property type="match status" value="1"/>
</dbReference>
<evidence type="ECO:0000313" key="3">
    <source>
        <dbReference type="EMBL" id="AWX45692.1"/>
    </source>
</evidence>
<dbReference type="SMART" id="SM00554">
    <property type="entry name" value="FAS1"/>
    <property type="match status" value="1"/>
</dbReference>
<name>A0A2Z4LVA9_9FLAO</name>
<dbReference type="SUPFAM" id="SSF82153">
    <property type="entry name" value="FAS1 domain"/>
    <property type="match status" value="1"/>
</dbReference>
<dbReference type="Proteomes" id="UP000248536">
    <property type="component" value="Chromosome"/>
</dbReference>
<dbReference type="OrthoDB" id="9800666at2"/>
<dbReference type="RefSeq" id="WP_112379054.1">
    <property type="nucleotide sequence ID" value="NZ_CP030104.1"/>
</dbReference>
<dbReference type="Pfam" id="PF02469">
    <property type="entry name" value="Fasciclin"/>
    <property type="match status" value="1"/>
</dbReference>
<evidence type="ECO:0000256" key="1">
    <source>
        <dbReference type="SAM" id="SignalP"/>
    </source>
</evidence>
<keyword evidence="4" id="KW-1185">Reference proteome</keyword>
<dbReference type="InterPro" id="IPR050904">
    <property type="entry name" value="Adhesion/Biosynth-related"/>
</dbReference>
<dbReference type="PROSITE" id="PS50213">
    <property type="entry name" value="FAS1"/>
    <property type="match status" value="1"/>
</dbReference>
<dbReference type="InterPro" id="IPR036378">
    <property type="entry name" value="FAS1_dom_sf"/>
</dbReference>
<dbReference type="PANTHER" id="PTHR10900">
    <property type="entry name" value="PERIOSTIN-RELATED"/>
    <property type="match status" value="1"/>
</dbReference>
<dbReference type="Gene3D" id="2.30.180.10">
    <property type="entry name" value="FAS1 domain"/>
    <property type="match status" value="1"/>
</dbReference>
<feature type="signal peptide" evidence="1">
    <location>
        <begin position="1"/>
        <end position="22"/>
    </location>
</feature>
<gene>
    <name evidence="3" type="ORF">HME9304_02719</name>
</gene>
<sequence>MKSSVPTRKLLLPFLILFLLMACNTKKENDSTNSNAVTDGIETSKEQGQAFIENDESTPTVLSIAINSPDHTTLVAAVQAADLENALVNAGPLMVFAPTNEAFDVLPEGTVENLLKPENKDALANILKHHVTPGKYDKEFLKKFKKLGQANDQNTNVEVKGDDVYVGGAKILASVSAGNGIVHVVDKVILPPSKE</sequence>
<dbReference type="PROSITE" id="PS51257">
    <property type="entry name" value="PROKAR_LIPOPROTEIN"/>
    <property type="match status" value="1"/>
</dbReference>
<dbReference type="KEGG" id="spon:HME9304_02719"/>
<feature type="domain" description="FAS1" evidence="2">
    <location>
        <begin position="58"/>
        <end position="189"/>
    </location>
</feature>
<protein>
    <recommendedName>
        <fullName evidence="2">FAS1 domain-containing protein</fullName>
    </recommendedName>
</protein>
<reference evidence="3 4" key="1">
    <citation type="submission" date="2018-06" db="EMBL/GenBank/DDBJ databases">
        <title>Spongiibacterium sp. HME9304 Genome sequencing and assembly.</title>
        <authorList>
            <person name="Kang H."/>
            <person name="Kim H."/>
            <person name="Joh K."/>
        </authorList>
    </citation>
    <scope>NUCLEOTIDE SEQUENCE [LARGE SCALE GENOMIC DNA]</scope>
    <source>
        <strain evidence="3 4">HME9304</strain>
    </source>
</reference>
<organism evidence="3 4">
    <name type="scientific">Flagellimonas maritima</name>
    <dbReference type="NCBI Taxonomy" id="1383885"/>
    <lineage>
        <taxon>Bacteria</taxon>
        <taxon>Pseudomonadati</taxon>
        <taxon>Bacteroidota</taxon>
        <taxon>Flavobacteriia</taxon>
        <taxon>Flavobacteriales</taxon>
        <taxon>Flavobacteriaceae</taxon>
        <taxon>Flagellimonas</taxon>
    </lineage>
</organism>
<accession>A0A2Z4LVA9</accession>
<evidence type="ECO:0000313" key="4">
    <source>
        <dbReference type="Proteomes" id="UP000248536"/>
    </source>
</evidence>
<dbReference type="AlphaFoldDB" id="A0A2Z4LVA9"/>
<dbReference type="GO" id="GO:0005615">
    <property type="term" value="C:extracellular space"/>
    <property type="evidence" value="ECO:0007669"/>
    <property type="project" value="TreeGrafter"/>
</dbReference>
<keyword evidence="1" id="KW-0732">Signal</keyword>
<dbReference type="FunFam" id="2.30.180.10:FF:000014">
    <property type="entry name" value="Stabilin 1"/>
    <property type="match status" value="1"/>
</dbReference>
<dbReference type="InterPro" id="IPR000782">
    <property type="entry name" value="FAS1_domain"/>
</dbReference>
<evidence type="ECO:0000259" key="2">
    <source>
        <dbReference type="PROSITE" id="PS50213"/>
    </source>
</evidence>
<feature type="chain" id="PRO_5016454520" description="FAS1 domain-containing protein" evidence="1">
    <location>
        <begin position="23"/>
        <end position="195"/>
    </location>
</feature>
<dbReference type="EMBL" id="CP030104">
    <property type="protein sequence ID" value="AWX45692.1"/>
    <property type="molecule type" value="Genomic_DNA"/>
</dbReference>
<proteinExistence type="predicted"/>